<dbReference type="EMBL" id="FIID01000001">
    <property type="protein sequence ID" value="CYV39499.1"/>
    <property type="molecule type" value="Genomic_DNA"/>
</dbReference>
<evidence type="ECO:0000313" key="2">
    <source>
        <dbReference type="EMBL" id="CYW22923.1"/>
    </source>
</evidence>
<gene>
    <name evidence="1" type="ORF">ERS132370_00109</name>
    <name evidence="2" type="ORF">ERS132452_01998</name>
</gene>
<evidence type="ECO:0000313" key="4">
    <source>
        <dbReference type="Proteomes" id="UP000072933"/>
    </source>
</evidence>
<dbReference type="AlphaFoldDB" id="A0A116MC25"/>
<organism evidence="1 4">
    <name type="scientific">Streptococcus suis</name>
    <dbReference type="NCBI Taxonomy" id="1307"/>
    <lineage>
        <taxon>Bacteria</taxon>
        <taxon>Bacillati</taxon>
        <taxon>Bacillota</taxon>
        <taxon>Bacilli</taxon>
        <taxon>Lactobacillales</taxon>
        <taxon>Streptococcaceae</taxon>
        <taxon>Streptococcus</taxon>
    </lineage>
</organism>
<dbReference type="EMBL" id="FIIN01000016">
    <property type="protein sequence ID" value="CYW22923.1"/>
    <property type="molecule type" value="Genomic_DNA"/>
</dbReference>
<sequence length="78" mass="9262">MARRHVFAHKIPQRVGDVKNNTGIDYAVWVQNSEIVDDELALSLGIDVRYVKRMRKLDWIPDYAVRKRIDQLILTRRE</sequence>
<protein>
    <submittedName>
        <fullName evidence="1">Uncharacterized protein</fullName>
    </submittedName>
</protein>
<reference evidence="3 4" key="1">
    <citation type="submission" date="2016-02" db="EMBL/GenBank/DDBJ databases">
        <authorList>
            <consortium name="Pathogen Informatics"/>
        </authorList>
    </citation>
    <scope>NUCLEOTIDE SEQUENCE [LARGE SCALE GENOMIC DNA]</scope>
    <source>
        <strain evidence="1 4">LSS8</strain>
        <strain evidence="2 3">LSS90</strain>
    </source>
</reference>
<dbReference type="Proteomes" id="UP000072933">
    <property type="component" value="Unassembled WGS sequence"/>
</dbReference>
<evidence type="ECO:0000313" key="3">
    <source>
        <dbReference type="Proteomes" id="UP000071765"/>
    </source>
</evidence>
<dbReference type="RefSeq" id="WP_044669106.1">
    <property type="nucleotide sequence ID" value="NZ_CEDG01000012.1"/>
</dbReference>
<dbReference type="Proteomes" id="UP000071765">
    <property type="component" value="Unassembled WGS sequence"/>
</dbReference>
<name>A0A116MC25_STRSU</name>
<evidence type="ECO:0000313" key="1">
    <source>
        <dbReference type="EMBL" id="CYV39499.1"/>
    </source>
</evidence>
<proteinExistence type="predicted"/>
<accession>A0A116MC25</accession>